<reference evidence="1 2" key="1">
    <citation type="submission" date="2019-03" db="EMBL/GenBank/DDBJ databases">
        <title>Complete Genome Sequence of Allofrancisella frigidaquae Strain SYSU 10HL1970 Isolated from Water-Cooling Systems in China.</title>
        <authorList>
            <person name="Ohrman C."/>
            <person name="Uneklint I."/>
            <person name="Sjodin A."/>
        </authorList>
    </citation>
    <scope>NUCLEOTIDE SEQUENCE [LARGE SCALE GENOMIC DNA]</scope>
    <source>
        <strain evidence="1 2">SYSU 10HL1970</strain>
    </source>
</reference>
<dbReference type="AlphaFoldDB" id="A0A6M3HRL5"/>
<gene>
    <name evidence="1" type="ORF">E3E15_00170</name>
</gene>
<dbReference type="Pfam" id="PF12092">
    <property type="entry name" value="DUF3568"/>
    <property type="match status" value="1"/>
</dbReference>
<dbReference type="EMBL" id="CP038017">
    <property type="protein sequence ID" value="QIV93858.1"/>
    <property type="molecule type" value="Genomic_DNA"/>
</dbReference>
<dbReference type="KEGG" id="afri:E3E15_00170"/>
<accession>A0A6M3HRL5</accession>
<evidence type="ECO:0000313" key="1">
    <source>
        <dbReference type="EMBL" id="QIV93858.1"/>
    </source>
</evidence>
<dbReference type="InterPro" id="IPR021952">
    <property type="entry name" value="Flpp3-like"/>
</dbReference>
<name>A0A6M3HRL5_9GAMM</name>
<dbReference type="RefSeq" id="WP_172106150.1">
    <property type="nucleotide sequence ID" value="NZ_CP038017.1"/>
</dbReference>
<evidence type="ECO:0000313" key="2">
    <source>
        <dbReference type="Proteomes" id="UP000503320"/>
    </source>
</evidence>
<organism evidence="1 2">
    <name type="scientific">Allofrancisella frigidaquae</name>
    <dbReference type="NCBI Taxonomy" id="1085644"/>
    <lineage>
        <taxon>Bacteria</taxon>
        <taxon>Pseudomonadati</taxon>
        <taxon>Pseudomonadota</taxon>
        <taxon>Gammaproteobacteria</taxon>
        <taxon>Thiotrichales</taxon>
        <taxon>Francisellaceae</taxon>
        <taxon>Allofrancisella</taxon>
    </lineage>
</organism>
<dbReference type="Proteomes" id="UP000503320">
    <property type="component" value="Chromosome"/>
</dbReference>
<sequence length="132" mass="14316">MLKKFKLIILGFIIATALNSCVLAAILVGSAAIAGGTVYYINGNYIIEIPKDIRSVYNATIKTFQTNSLYSLNGQSYAQTTASINGKDSSEDISVTLKDIDKRSTEVKIRFGMLGDKQKSADLANQITKNIT</sequence>
<proteinExistence type="predicted"/>
<protein>
    <submittedName>
        <fullName evidence="1">DUF3568 family protein</fullName>
    </submittedName>
</protein>
<keyword evidence="2" id="KW-1185">Reference proteome</keyword>